<sequence>MGNYRFKLADMMPNAWFYKLKDMGKTRNHSNSNSNNNNISNINNINNITSNHHYPVKKKHSSPIPFNPHRQSYYFSPDPYNNSEKLYNSPINPKLPDLPFPDPPKKSPHNPKRSPKSSRRKTINSPKLVAASSVSAGWAKSGSTPEYSTSPFDSSPEKQTNVGNVFDGVISTWSSSTDIIIDVDSKKFAFDRISKRELPPIMTKPAKFTDMVSNLRKKESELAKFRKCSAKTDERNRANKDLASSGHQMPYCINAAVKEQKGRRSSVGSAGGVKLRAKANSPRIASKKIQAYGRKSVSSSNLSSKTRRKNISDSFAIVKSSVDPQRDFRESMLEMIVENNIRASKDLEELLACYLSLNSSEYHDLIVKVFEQIWFDLTDNQL</sequence>
<keyword evidence="5 6" id="KW-0539">Nucleus</keyword>
<dbReference type="EMBL" id="JACGCM010002221">
    <property type="protein sequence ID" value="KAF6143091.1"/>
    <property type="molecule type" value="Genomic_DNA"/>
</dbReference>
<dbReference type="OrthoDB" id="1928390at2759"/>
<evidence type="ECO:0000256" key="3">
    <source>
        <dbReference type="ARBA" id="ARBA00023015"/>
    </source>
</evidence>
<dbReference type="AlphaFoldDB" id="A0A7J7LK95"/>
<feature type="compositionally biased region" description="Basic residues" evidence="7">
    <location>
        <begin position="106"/>
        <end position="122"/>
    </location>
</feature>
<reference evidence="9 10" key="1">
    <citation type="journal article" date="2020" name="IScience">
        <title>Genome Sequencing of the Endangered Kingdonia uniflora (Circaeasteraceae, Ranunculales) Reveals Potential Mechanisms of Evolutionary Specialization.</title>
        <authorList>
            <person name="Sun Y."/>
            <person name="Deng T."/>
            <person name="Zhang A."/>
            <person name="Moore M.J."/>
            <person name="Landis J.B."/>
            <person name="Lin N."/>
            <person name="Zhang H."/>
            <person name="Zhang X."/>
            <person name="Huang J."/>
            <person name="Zhang X."/>
            <person name="Sun H."/>
            <person name="Wang H."/>
        </authorList>
    </citation>
    <scope>NUCLEOTIDE SEQUENCE [LARGE SCALE GENOMIC DNA]</scope>
    <source>
        <strain evidence="9">TB1705</strain>
        <tissue evidence="9">Leaf</tissue>
    </source>
</reference>
<keyword evidence="3 6" id="KW-0805">Transcription regulation</keyword>
<dbReference type="InterPro" id="IPR006458">
    <property type="entry name" value="Ovate_C"/>
</dbReference>
<feature type="compositionally biased region" description="Polar residues" evidence="7">
    <location>
        <begin position="141"/>
        <end position="159"/>
    </location>
</feature>
<dbReference type="InterPro" id="IPR025830">
    <property type="entry name" value="DNA_bnd_dom_ovate"/>
</dbReference>
<evidence type="ECO:0000256" key="2">
    <source>
        <dbReference type="ARBA" id="ARBA00022491"/>
    </source>
</evidence>
<feature type="region of interest" description="Disordered" evidence="7">
    <location>
        <begin position="26"/>
        <end position="159"/>
    </location>
</feature>
<dbReference type="Pfam" id="PF13724">
    <property type="entry name" value="DNA_binding_2"/>
    <property type="match status" value="1"/>
</dbReference>
<organism evidence="9 10">
    <name type="scientific">Kingdonia uniflora</name>
    <dbReference type="NCBI Taxonomy" id="39325"/>
    <lineage>
        <taxon>Eukaryota</taxon>
        <taxon>Viridiplantae</taxon>
        <taxon>Streptophyta</taxon>
        <taxon>Embryophyta</taxon>
        <taxon>Tracheophyta</taxon>
        <taxon>Spermatophyta</taxon>
        <taxon>Magnoliopsida</taxon>
        <taxon>Ranunculales</taxon>
        <taxon>Circaeasteraceae</taxon>
        <taxon>Kingdonia</taxon>
    </lineage>
</organism>
<evidence type="ECO:0000259" key="8">
    <source>
        <dbReference type="PROSITE" id="PS51754"/>
    </source>
</evidence>
<proteinExistence type="predicted"/>
<comment type="function">
    <text evidence="6">Transcriptional repressor that regulates multiple aspects of plant growth and development.</text>
</comment>
<dbReference type="PANTHER" id="PTHR33057">
    <property type="entry name" value="TRANSCRIPTION REPRESSOR OFP7-RELATED"/>
    <property type="match status" value="1"/>
</dbReference>
<feature type="compositionally biased region" description="Low complexity" evidence="7">
    <location>
        <begin position="29"/>
        <end position="53"/>
    </location>
</feature>
<accession>A0A7J7LK95</accession>
<dbReference type="PROSITE" id="PS51754">
    <property type="entry name" value="OVATE"/>
    <property type="match status" value="1"/>
</dbReference>
<protein>
    <recommendedName>
        <fullName evidence="6">Transcription repressor</fullName>
    </recommendedName>
    <alternativeName>
        <fullName evidence="6">Ovate family protein</fullName>
    </alternativeName>
</protein>
<comment type="subcellular location">
    <subcellularLocation>
        <location evidence="1 6">Nucleus</location>
    </subcellularLocation>
</comment>
<dbReference type="NCBIfam" id="TIGR01568">
    <property type="entry name" value="A_thal_3678"/>
    <property type="match status" value="1"/>
</dbReference>
<feature type="compositionally biased region" description="Polar residues" evidence="7">
    <location>
        <begin position="69"/>
        <end position="91"/>
    </location>
</feature>
<comment type="caution">
    <text evidence="9">The sequence shown here is derived from an EMBL/GenBank/DDBJ whole genome shotgun (WGS) entry which is preliminary data.</text>
</comment>
<keyword evidence="10" id="KW-1185">Reference proteome</keyword>
<dbReference type="Pfam" id="PF04844">
    <property type="entry name" value="Ovate"/>
    <property type="match status" value="1"/>
</dbReference>
<evidence type="ECO:0000313" key="10">
    <source>
        <dbReference type="Proteomes" id="UP000541444"/>
    </source>
</evidence>
<dbReference type="GO" id="GO:0005634">
    <property type="term" value="C:nucleus"/>
    <property type="evidence" value="ECO:0007669"/>
    <property type="project" value="UniProtKB-SubCell"/>
</dbReference>
<evidence type="ECO:0000313" key="9">
    <source>
        <dbReference type="EMBL" id="KAF6143091.1"/>
    </source>
</evidence>
<dbReference type="PANTHER" id="PTHR33057:SF128">
    <property type="entry name" value="TRANSCRIPTION REPRESSOR OFP3"/>
    <property type="match status" value="1"/>
</dbReference>
<dbReference type="GO" id="GO:0003677">
    <property type="term" value="F:DNA binding"/>
    <property type="evidence" value="ECO:0007669"/>
    <property type="project" value="InterPro"/>
</dbReference>
<dbReference type="InterPro" id="IPR038933">
    <property type="entry name" value="Ovate"/>
</dbReference>
<keyword evidence="4 6" id="KW-0804">Transcription</keyword>
<evidence type="ECO:0000256" key="4">
    <source>
        <dbReference type="ARBA" id="ARBA00023163"/>
    </source>
</evidence>
<feature type="domain" description="OVATE" evidence="8">
    <location>
        <begin position="317"/>
        <end position="376"/>
    </location>
</feature>
<evidence type="ECO:0000256" key="7">
    <source>
        <dbReference type="SAM" id="MobiDB-lite"/>
    </source>
</evidence>
<dbReference type="GO" id="GO:0045892">
    <property type="term" value="P:negative regulation of DNA-templated transcription"/>
    <property type="evidence" value="ECO:0007669"/>
    <property type="project" value="UniProtKB-UniRule"/>
</dbReference>
<keyword evidence="2 6" id="KW-0678">Repressor</keyword>
<evidence type="ECO:0000256" key="6">
    <source>
        <dbReference type="RuleBase" id="RU367028"/>
    </source>
</evidence>
<dbReference type="Proteomes" id="UP000541444">
    <property type="component" value="Unassembled WGS sequence"/>
</dbReference>
<evidence type="ECO:0000256" key="1">
    <source>
        <dbReference type="ARBA" id="ARBA00004123"/>
    </source>
</evidence>
<name>A0A7J7LK95_9MAGN</name>
<gene>
    <name evidence="9" type="ORF">GIB67_041159</name>
</gene>
<evidence type="ECO:0000256" key="5">
    <source>
        <dbReference type="ARBA" id="ARBA00023242"/>
    </source>
</evidence>